<dbReference type="PROSITE" id="PS00061">
    <property type="entry name" value="ADH_SHORT"/>
    <property type="match status" value="1"/>
</dbReference>
<dbReference type="SUPFAM" id="SSF51735">
    <property type="entry name" value="NAD(P)-binding Rossmann-fold domains"/>
    <property type="match status" value="1"/>
</dbReference>
<dbReference type="EC" id="1.1.1.381" evidence="5"/>
<dbReference type="PIRSF" id="PIRSF000126">
    <property type="entry name" value="11-beta-HSD1"/>
    <property type="match status" value="1"/>
</dbReference>
<dbReference type="EC" id="1.1.1.298" evidence="4"/>
<dbReference type="InterPro" id="IPR002347">
    <property type="entry name" value="SDR_fam"/>
</dbReference>
<protein>
    <recommendedName>
        <fullName evidence="6">NADP-dependent 3-hydroxy acid dehydrogenase YdfG</fullName>
        <ecNumber evidence="4">1.1.1.298</ecNumber>
        <ecNumber evidence="5">1.1.1.381</ecNumber>
    </recommendedName>
    <alternativeName>
        <fullName evidence="8">L-allo-threonine dehydrogenase</fullName>
    </alternativeName>
    <alternativeName>
        <fullName evidence="7">Malonic semialdehyde reductase</fullName>
    </alternativeName>
</protein>
<evidence type="ECO:0000256" key="5">
    <source>
        <dbReference type="ARBA" id="ARBA00044059"/>
    </source>
</evidence>
<evidence type="ECO:0000313" key="12">
    <source>
        <dbReference type="Proteomes" id="UP001523565"/>
    </source>
</evidence>
<evidence type="ECO:0000256" key="7">
    <source>
        <dbReference type="ARBA" id="ARBA00044271"/>
    </source>
</evidence>
<evidence type="ECO:0000256" key="8">
    <source>
        <dbReference type="ARBA" id="ARBA00044349"/>
    </source>
</evidence>
<comment type="catalytic activity">
    <reaction evidence="3">
        <text>L-allo-threonine + NADP(+) = aminoacetone + CO2 + NADPH</text>
        <dbReference type="Rhea" id="RHEA:43524"/>
        <dbReference type="ChEBI" id="CHEBI:16526"/>
        <dbReference type="ChEBI" id="CHEBI:57783"/>
        <dbReference type="ChEBI" id="CHEBI:58320"/>
        <dbReference type="ChEBI" id="CHEBI:58349"/>
        <dbReference type="ChEBI" id="CHEBI:58585"/>
        <dbReference type="EC" id="1.1.1.381"/>
    </reaction>
</comment>
<dbReference type="InterPro" id="IPR020904">
    <property type="entry name" value="Sc_DH/Rdtase_CS"/>
</dbReference>
<dbReference type="PRINTS" id="PR00081">
    <property type="entry name" value="GDHRDH"/>
</dbReference>
<name>A0ABT1EEZ8_9FIRM</name>
<comment type="similarity">
    <text evidence="1">Belongs to the short-chain dehydrogenases/reductases (SDR) family.</text>
</comment>
<keyword evidence="2" id="KW-0560">Oxidoreductase</keyword>
<evidence type="ECO:0000256" key="4">
    <source>
        <dbReference type="ARBA" id="ARBA00044050"/>
    </source>
</evidence>
<accession>A0ABT1EEZ8</accession>
<organism evidence="11 12">
    <name type="scientific">Ohessyouella blattaphilus</name>
    <dbReference type="NCBI Taxonomy" id="2949333"/>
    <lineage>
        <taxon>Bacteria</taxon>
        <taxon>Bacillati</taxon>
        <taxon>Bacillota</taxon>
        <taxon>Clostridia</taxon>
        <taxon>Lachnospirales</taxon>
        <taxon>Lachnospiraceae</taxon>
        <taxon>Ohessyouella</taxon>
    </lineage>
</organism>
<dbReference type="Pfam" id="PF00106">
    <property type="entry name" value="adh_short"/>
    <property type="match status" value="1"/>
</dbReference>
<evidence type="ECO:0000256" key="6">
    <source>
        <dbReference type="ARBA" id="ARBA00044065"/>
    </source>
</evidence>
<dbReference type="InterPro" id="IPR036291">
    <property type="entry name" value="NAD(P)-bd_dom_sf"/>
</dbReference>
<reference evidence="11 12" key="1">
    <citation type="journal article" date="2022" name="Genome Biol. Evol.">
        <title>Host diet, physiology and behaviors set the stage for Lachnospiraceae cladogenesis.</title>
        <authorList>
            <person name="Vera-Ponce De Leon A."/>
            <person name="Schneider M."/>
            <person name="Jahnes B.C."/>
            <person name="Sadowski V."/>
            <person name="Camuy-Velez L.A."/>
            <person name="Duan J."/>
            <person name="Sabree Z.L."/>
        </authorList>
    </citation>
    <scope>NUCLEOTIDE SEQUENCE [LARGE SCALE GENOMIC DNA]</scope>
    <source>
        <strain evidence="11 12">PAL227</strain>
    </source>
</reference>
<proteinExistence type="inferred from homology"/>
<dbReference type="Gene3D" id="3.40.50.720">
    <property type="entry name" value="NAD(P)-binding Rossmann-like Domain"/>
    <property type="match status" value="1"/>
</dbReference>
<evidence type="ECO:0000256" key="3">
    <source>
        <dbReference type="ARBA" id="ARBA00043812"/>
    </source>
</evidence>
<comment type="caution">
    <text evidence="11">The sequence shown here is derived from an EMBL/GenBank/DDBJ whole genome shotgun (WGS) entry which is preliminary data.</text>
</comment>
<dbReference type="EMBL" id="JAMZFV010000002">
    <property type="protein sequence ID" value="MCP1109263.1"/>
    <property type="molecule type" value="Genomic_DNA"/>
</dbReference>
<evidence type="ECO:0000256" key="9">
    <source>
        <dbReference type="ARBA" id="ARBA00045650"/>
    </source>
</evidence>
<sequence>MRIAIVTGASSGIGRDFVRNIPKVYRHLDEIWVFARREDRLLELQKELEKKKTVKLRLFTGDLMRDYIYERLAKELATNNADVRMLVNAAGFGKYGLIESLKEEDMLGMIDLNCQALTKMTLKVLPFMSKGSRIIQMASAAAFTPQPYFTVYAATKSYVKSFSFGLRNEVRKMKISVTCVCPGPVRTEFFGLAGEASKYTNPRMMTTSVHVVREALIGAIRRQAVITVGPYMKVSRVLAKFIPDGITAYGFQIFNKYNN</sequence>
<comment type="function">
    <text evidence="9">NADP-dependent dehydrogenase with broad substrate specificity acting on 3-hydroxy acids. Catalyzes the NADP-dependent oxidation of L-allo-threonine to L-2-amino-3-keto-butyrate, which is spontaneously decarboxylated into aminoacetone. Also acts on D-threonine, L-serine, D-serine, D-3-hydroxyisobutyrate, L-3-hydroxyisobutyrate, D-glycerate and L-glycerate. Able to catalyze the reduction of the malonic semialdehyde to 3-hydroxypropionic acid. YdfG is apparently supplementing RutE, the presumed malonic semialdehyde reductase involved in pyrimidine degradation since both are able to detoxify malonic semialdehyde.</text>
</comment>
<dbReference type="PANTHER" id="PTHR43086:SF3">
    <property type="entry name" value="NADP-DEPENDENT 3-HYDROXY ACID DEHYDROGENASE YDFG"/>
    <property type="match status" value="1"/>
</dbReference>
<dbReference type="RefSeq" id="WP_262068165.1">
    <property type="nucleotide sequence ID" value="NZ_JAMXOC010000002.1"/>
</dbReference>
<evidence type="ECO:0000313" key="11">
    <source>
        <dbReference type="EMBL" id="MCP1109263.1"/>
    </source>
</evidence>
<evidence type="ECO:0000256" key="1">
    <source>
        <dbReference type="ARBA" id="ARBA00006484"/>
    </source>
</evidence>
<comment type="catalytic activity">
    <reaction evidence="10">
        <text>3-hydroxypropanoate + NADP(+) = 3-oxopropanoate + NADPH + H(+)</text>
        <dbReference type="Rhea" id="RHEA:26438"/>
        <dbReference type="ChEBI" id="CHEBI:15378"/>
        <dbReference type="ChEBI" id="CHEBI:16510"/>
        <dbReference type="ChEBI" id="CHEBI:33190"/>
        <dbReference type="ChEBI" id="CHEBI:57783"/>
        <dbReference type="ChEBI" id="CHEBI:58349"/>
        <dbReference type="EC" id="1.1.1.298"/>
    </reaction>
</comment>
<evidence type="ECO:0000256" key="10">
    <source>
        <dbReference type="ARBA" id="ARBA00047274"/>
    </source>
</evidence>
<gene>
    <name evidence="11" type="ORF">NK118_03250</name>
</gene>
<keyword evidence="12" id="KW-1185">Reference proteome</keyword>
<evidence type="ECO:0000256" key="2">
    <source>
        <dbReference type="ARBA" id="ARBA00023002"/>
    </source>
</evidence>
<dbReference type="PANTHER" id="PTHR43086">
    <property type="entry name" value="VERY-LONG-CHAIN 3-OXOOACYL-COA REDUCTASE"/>
    <property type="match status" value="1"/>
</dbReference>
<dbReference type="Proteomes" id="UP001523565">
    <property type="component" value="Unassembled WGS sequence"/>
</dbReference>